<organism evidence="3">
    <name type="scientific">Alexandrium monilatum</name>
    <dbReference type="NCBI Taxonomy" id="311494"/>
    <lineage>
        <taxon>Eukaryota</taxon>
        <taxon>Sar</taxon>
        <taxon>Alveolata</taxon>
        <taxon>Dinophyceae</taxon>
        <taxon>Gonyaulacales</taxon>
        <taxon>Pyrocystaceae</taxon>
        <taxon>Alexandrium</taxon>
    </lineage>
</organism>
<feature type="compositionally biased region" description="Low complexity" evidence="1">
    <location>
        <begin position="292"/>
        <end position="338"/>
    </location>
</feature>
<evidence type="ECO:0000256" key="1">
    <source>
        <dbReference type="SAM" id="MobiDB-lite"/>
    </source>
</evidence>
<proteinExistence type="predicted"/>
<gene>
    <name evidence="3" type="ORF">AMON00008_LOCUS44487</name>
</gene>
<feature type="chain" id="PRO_5031526820" evidence="2">
    <location>
        <begin position="24"/>
        <end position="599"/>
    </location>
</feature>
<feature type="compositionally biased region" description="Polar residues" evidence="1">
    <location>
        <begin position="534"/>
        <end position="556"/>
    </location>
</feature>
<feature type="compositionally biased region" description="Basic and acidic residues" evidence="1">
    <location>
        <begin position="489"/>
        <end position="499"/>
    </location>
</feature>
<feature type="region of interest" description="Disordered" evidence="1">
    <location>
        <begin position="292"/>
        <end position="569"/>
    </location>
</feature>
<feature type="compositionally biased region" description="Basic and acidic residues" evidence="1">
    <location>
        <begin position="358"/>
        <end position="371"/>
    </location>
</feature>
<name>A0A7S4VJK4_9DINO</name>
<feature type="compositionally biased region" description="Low complexity" evidence="1">
    <location>
        <begin position="501"/>
        <end position="516"/>
    </location>
</feature>
<dbReference type="AlphaFoldDB" id="A0A7S4VJK4"/>
<sequence length="599" mass="62842">MSGAARAFLVVAAALQVAGSAGANGAADEEGLFQKELRIHAMLSGAAQGEGAEAASTAHAEGFGVQTFTNFFSHFNVLSYANLTKANHLFGYLATDIEKISRRTTSGYQRLQTKGGKATDEKFHDYLKHFLTDEGALMTSFVNSTTVHIDEFRTLFPEDIPDAPQNGGRTQPLFAQTLEGLHSFEAAVRHAAEAEVGEDLCKALEPLVAQLGAAGSLLAEQVAPAVNQSFRTSPDKEHNIAFAKLSVKIAERVWSFVKSAEKEAMDKRSMLLSLMQGRLQCGGPLAAEAPMQAEAAPVAPAPATEAQQQKTEAAPAATTAAPEAAPVAPMPATEAQQQKTEEKTEETKEQVKASVDFTADRESSKAEEARGVAKAKLTPADEEGQQLMGDGEGGFRPMTDFEKEYLRKELEQDQKWEWDNKTAQATNKPEAESAPQMDPKAEPPAEPAKVTLQAEAAAEPEESASAEATTASPSQPKAEAATATPKAETLAEPKAEPAKVEPQAEATAEPAAAAEAQKVEDQAEPKAEADPSSDVGTETAASPKANPSSDVGTETAVSPKAAGAAEGAFEAVQQSSAWAVSAGGFATACLALLWAGPLL</sequence>
<feature type="compositionally biased region" description="Basic and acidic residues" evidence="1">
    <location>
        <begin position="399"/>
        <end position="420"/>
    </location>
</feature>
<evidence type="ECO:0000256" key="2">
    <source>
        <dbReference type="SAM" id="SignalP"/>
    </source>
</evidence>
<reference evidence="3" key="1">
    <citation type="submission" date="2021-01" db="EMBL/GenBank/DDBJ databases">
        <authorList>
            <person name="Corre E."/>
            <person name="Pelletier E."/>
            <person name="Niang G."/>
            <person name="Scheremetjew M."/>
            <person name="Finn R."/>
            <person name="Kale V."/>
            <person name="Holt S."/>
            <person name="Cochrane G."/>
            <person name="Meng A."/>
            <person name="Brown T."/>
            <person name="Cohen L."/>
        </authorList>
    </citation>
    <scope>NUCLEOTIDE SEQUENCE</scope>
    <source>
        <strain evidence="3">CCMP3105</strain>
    </source>
</reference>
<evidence type="ECO:0000313" key="3">
    <source>
        <dbReference type="EMBL" id="CAE4633408.1"/>
    </source>
</evidence>
<keyword evidence="2" id="KW-0732">Signal</keyword>
<feature type="compositionally biased region" description="Basic and acidic residues" evidence="1">
    <location>
        <begin position="339"/>
        <end position="351"/>
    </location>
</feature>
<dbReference type="EMBL" id="HBNR01063058">
    <property type="protein sequence ID" value="CAE4633408.1"/>
    <property type="molecule type" value="Transcribed_RNA"/>
</dbReference>
<accession>A0A7S4VJK4</accession>
<protein>
    <submittedName>
        <fullName evidence="3">Uncharacterized protein</fullName>
    </submittedName>
</protein>
<feature type="compositionally biased region" description="Basic and acidic residues" evidence="1">
    <location>
        <begin position="517"/>
        <end position="529"/>
    </location>
</feature>
<feature type="compositionally biased region" description="Low complexity" evidence="1">
    <location>
        <begin position="465"/>
        <end position="488"/>
    </location>
</feature>
<feature type="signal peptide" evidence="2">
    <location>
        <begin position="1"/>
        <end position="23"/>
    </location>
</feature>